<protein>
    <submittedName>
        <fullName evidence="1">12195_t:CDS:1</fullName>
    </submittedName>
</protein>
<dbReference type="Proteomes" id="UP000789702">
    <property type="component" value="Unassembled WGS sequence"/>
</dbReference>
<gene>
    <name evidence="1" type="ORF">DHETER_LOCUS12999</name>
</gene>
<proteinExistence type="predicted"/>
<evidence type="ECO:0000313" key="2">
    <source>
        <dbReference type="Proteomes" id="UP000789702"/>
    </source>
</evidence>
<sequence>MALPKQLSPIFWADKIFTLTLELILFALLCLVSLVEGKGLKVQDKPTVKKASIDEKHAKKDKSKKLKKDRAIPEVVNDSSQTVTHISPGSKTANIITGTLSELKPDSETSVSSEPTVRDVKVTENILKDDTTTFGELKEKIALIKTNELNIIPIEFHWRHGGNRVFVTGDFDNWQATAHEMHFSPETNDFVAVVEIDRTKQHEFKFVVDGNWRHNDDLQTRYDE</sequence>
<accession>A0ACA9PX49</accession>
<dbReference type="EMBL" id="CAJVPU010034000">
    <property type="protein sequence ID" value="CAG8723969.1"/>
    <property type="molecule type" value="Genomic_DNA"/>
</dbReference>
<feature type="non-terminal residue" evidence="1">
    <location>
        <position position="224"/>
    </location>
</feature>
<keyword evidence="2" id="KW-1185">Reference proteome</keyword>
<reference evidence="1" key="1">
    <citation type="submission" date="2021-06" db="EMBL/GenBank/DDBJ databases">
        <authorList>
            <person name="Kallberg Y."/>
            <person name="Tangrot J."/>
            <person name="Rosling A."/>
        </authorList>
    </citation>
    <scope>NUCLEOTIDE SEQUENCE</scope>
    <source>
        <strain evidence="1">IL203A</strain>
    </source>
</reference>
<comment type="caution">
    <text evidence="1">The sequence shown here is derived from an EMBL/GenBank/DDBJ whole genome shotgun (WGS) entry which is preliminary data.</text>
</comment>
<name>A0ACA9PX49_9GLOM</name>
<evidence type="ECO:0000313" key="1">
    <source>
        <dbReference type="EMBL" id="CAG8723969.1"/>
    </source>
</evidence>
<organism evidence="1 2">
    <name type="scientific">Dentiscutata heterogama</name>
    <dbReference type="NCBI Taxonomy" id="1316150"/>
    <lineage>
        <taxon>Eukaryota</taxon>
        <taxon>Fungi</taxon>
        <taxon>Fungi incertae sedis</taxon>
        <taxon>Mucoromycota</taxon>
        <taxon>Glomeromycotina</taxon>
        <taxon>Glomeromycetes</taxon>
        <taxon>Diversisporales</taxon>
        <taxon>Gigasporaceae</taxon>
        <taxon>Dentiscutata</taxon>
    </lineage>
</organism>